<dbReference type="InterPro" id="IPR006139">
    <property type="entry name" value="D-isomer_2_OHA_DH_cat_dom"/>
</dbReference>
<feature type="domain" description="D-isomer specific 2-hydroxyacid dehydrogenase NAD-binding" evidence="6">
    <location>
        <begin position="116"/>
        <end position="284"/>
    </location>
</feature>
<accession>A0A1I3S1S7</accession>
<dbReference type="InterPro" id="IPR029752">
    <property type="entry name" value="D-isomer_DH_CS1"/>
</dbReference>
<keyword evidence="2 4" id="KW-0560">Oxidoreductase</keyword>
<dbReference type="InterPro" id="IPR050223">
    <property type="entry name" value="D-isomer_2-hydroxyacid_DH"/>
</dbReference>
<dbReference type="Proteomes" id="UP000198670">
    <property type="component" value="Unassembled WGS sequence"/>
</dbReference>
<dbReference type="GO" id="GO:0016618">
    <property type="term" value="F:hydroxypyruvate reductase [NAD(P)H] activity"/>
    <property type="evidence" value="ECO:0007669"/>
    <property type="project" value="TreeGrafter"/>
</dbReference>
<reference evidence="7 8" key="1">
    <citation type="submission" date="2016-10" db="EMBL/GenBank/DDBJ databases">
        <authorList>
            <person name="de Groot N.N."/>
        </authorList>
    </citation>
    <scope>NUCLEOTIDE SEQUENCE [LARGE SCALE GENOMIC DNA]</scope>
    <source>
        <strain evidence="7 8">RK1</strain>
    </source>
</reference>
<evidence type="ECO:0000313" key="8">
    <source>
        <dbReference type="Proteomes" id="UP000198670"/>
    </source>
</evidence>
<comment type="similarity">
    <text evidence="1 4">Belongs to the D-isomer specific 2-hydroxyacid dehydrogenase family.</text>
</comment>
<dbReference type="SUPFAM" id="SSF52283">
    <property type="entry name" value="Formate/glycerate dehydrogenase catalytic domain-like"/>
    <property type="match status" value="1"/>
</dbReference>
<proteinExistence type="inferred from homology"/>
<dbReference type="InterPro" id="IPR036291">
    <property type="entry name" value="NAD(P)-bd_dom_sf"/>
</dbReference>
<dbReference type="InterPro" id="IPR006140">
    <property type="entry name" value="D-isomer_DH_NAD-bd"/>
</dbReference>
<evidence type="ECO:0000256" key="4">
    <source>
        <dbReference type="RuleBase" id="RU003719"/>
    </source>
</evidence>
<evidence type="ECO:0000256" key="3">
    <source>
        <dbReference type="ARBA" id="ARBA00023027"/>
    </source>
</evidence>
<dbReference type="RefSeq" id="WP_090629779.1">
    <property type="nucleotide sequence ID" value="NZ_FOQO01000010.1"/>
</dbReference>
<dbReference type="SUPFAM" id="SSF51735">
    <property type="entry name" value="NAD(P)-binding Rossmann-fold domains"/>
    <property type="match status" value="1"/>
</dbReference>
<dbReference type="GO" id="GO:0005829">
    <property type="term" value="C:cytosol"/>
    <property type="evidence" value="ECO:0007669"/>
    <property type="project" value="TreeGrafter"/>
</dbReference>
<keyword evidence="3" id="KW-0520">NAD</keyword>
<dbReference type="PROSITE" id="PS00671">
    <property type="entry name" value="D_2_HYDROXYACID_DH_3"/>
    <property type="match status" value="1"/>
</dbReference>
<dbReference type="GO" id="GO:0047545">
    <property type="term" value="F:(S)-2-hydroxyglutarate dehydrogenase activity"/>
    <property type="evidence" value="ECO:0007669"/>
    <property type="project" value="UniProtKB-ARBA"/>
</dbReference>
<dbReference type="FunFam" id="3.40.50.720:FF:000041">
    <property type="entry name" value="D-3-phosphoglycerate dehydrogenase"/>
    <property type="match status" value="1"/>
</dbReference>
<dbReference type="PROSITE" id="PS00065">
    <property type="entry name" value="D_2_HYDROXYACID_DH_1"/>
    <property type="match status" value="1"/>
</dbReference>
<gene>
    <name evidence="7" type="ORF">SAMN05444682_110186</name>
</gene>
<dbReference type="Pfam" id="PF00389">
    <property type="entry name" value="2-Hacid_dh"/>
    <property type="match status" value="1"/>
</dbReference>
<evidence type="ECO:0000256" key="1">
    <source>
        <dbReference type="ARBA" id="ARBA00005854"/>
    </source>
</evidence>
<evidence type="ECO:0000259" key="6">
    <source>
        <dbReference type="Pfam" id="PF02826"/>
    </source>
</evidence>
<evidence type="ECO:0000259" key="5">
    <source>
        <dbReference type="Pfam" id="PF00389"/>
    </source>
</evidence>
<name>A0A1I3S1S7_9SPHI</name>
<sequence>MNQKQKVLITRRVPHEWLSVLDDIAEVTIWDGKNASLMPRDMLMDLIGNYNAVINFTDIKTDEEFIHQARQLKIIANVSIGHDNLNLPLLTEKGIWATNTPGFFTYPTAEYAFVGMMIILRKMLEADSFVRNGDWHGFEPGRWDGVSLHECSVGIIGLGSIGSQLKKLVKAIGADVVYYTRKKSNEKDYRPLDELLRSSDIISLHVPLNSSTKKMVDANFISKMKDGAILVNTSRGGILDLNDCIAALKTGKLGGAVLDVFEDEPHVPAPLRAMKNVLLTPHMAGGTHTVRELSVSAAARNVADALSGKKPQHALNSI</sequence>
<dbReference type="PANTHER" id="PTHR10996">
    <property type="entry name" value="2-HYDROXYACID DEHYDROGENASE-RELATED"/>
    <property type="match status" value="1"/>
</dbReference>
<dbReference type="GO" id="GO:0030267">
    <property type="term" value="F:glyoxylate reductase (NADPH) activity"/>
    <property type="evidence" value="ECO:0007669"/>
    <property type="project" value="TreeGrafter"/>
</dbReference>
<dbReference type="STRING" id="1477437.SAMN05444682_110186"/>
<dbReference type="Pfam" id="PF02826">
    <property type="entry name" value="2-Hacid_dh_C"/>
    <property type="match status" value="1"/>
</dbReference>
<dbReference type="PANTHER" id="PTHR10996:SF178">
    <property type="entry name" value="2-HYDROXYACID DEHYDROGENASE YGL185C-RELATED"/>
    <property type="match status" value="1"/>
</dbReference>
<dbReference type="InterPro" id="IPR029753">
    <property type="entry name" value="D-isomer_DH_CS"/>
</dbReference>
<dbReference type="AlphaFoldDB" id="A0A1I3S1S7"/>
<dbReference type="OrthoDB" id="1522997at2"/>
<feature type="domain" description="D-isomer specific 2-hydroxyacid dehydrogenase catalytic" evidence="5">
    <location>
        <begin position="7"/>
        <end position="316"/>
    </location>
</feature>
<dbReference type="GO" id="GO:0051287">
    <property type="term" value="F:NAD binding"/>
    <property type="evidence" value="ECO:0007669"/>
    <property type="project" value="InterPro"/>
</dbReference>
<dbReference type="GO" id="GO:0004617">
    <property type="term" value="F:phosphoglycerate dehydrogenase activity"/>
    <property type="evidence" value="ECO:0007669"/>
    <property type="project" value="UniProtKB-ARBA"/>
</dbReference>
<evidence type="ECO:0000313" key="7">
    <source>
        <dbReference type="EMBL" id="SFJ51476.1"/>
    </source>
</evidence>
<protein>
    <submittedName>
        <fullName evidence="7">Glyoxylate reductase</fullName>
    </submittedName>
</protein>
<dbReference type="GO" id="GO:0006564">
    <property type="term" value="P:L-serine biosynthetic process"/>
    <property type="evidence" value="ECO:0007669"/>
    <property type="project" value="UniProtKB-ARBA"/>
</dbReference>
<dbReference type="EMBL" id="FOQO01000010">
    <property type="protein sequence ID" value="SFJ51476.1"/>
    <property type="molecule type" value="Genomic_DNA"/>
</dbReference>
<organism evidence="7 8">
    <name type="scientific">Parapedobacter indicus</name>
    <dbReference type="NCBI Taxonomy" id="1477437"/>
    <lineage>
        <taxon>Bacteria</taxon>
        <taxon>Pseudomonadati</taxon>
        <taxon>Bacteroidota</taxon>
        <taxon>Sphingobacteriia</taxon>
        <taxon>Sphingobacteriales</taxon>
        <taxon>Sphingobacteriaceae</taxon>
        <taxon>Parapedobacter</taxon>
    </lineage>
</organism>
<dbReference type="Gene3D" id="3.40.50.720">
    <property type="entry name" value="NAD(P)-binding Rossmann-like Domain"/>
    <property type="match status" value="2"/>
</dbReference>
<evidence type="ECO:0000256" key="2">
    <source>
        <dbReference type="ARBA" id="ARBA00023002"/>
    </source>
</evidence>
<keyword evidence="8" id="KW-1185">Reference proteome</keyword>
<dbReference type="PROSITE" id="PS00670">
    <property type="entry name" value="D_2_HYDROXYACID_DH_2"/>
    <property type="match status" value="1"/>
</dbReference>